<protein>
    <submittedName>
        <fullName evidence="6">Nucleoside phosphatase</fullName>
    </submittedName>
</protein>
<dbReference type="PANTHER" id="PTHR11782">
    <property type="entry name" value="ADENOSINE/GUANOSINE DIPHOSPHATASE"/>
    <property type="match status" value="1"/>
</dbReference>
<dbReference type="GO" id="GO:0016020">
    <property type="term" value="C:membrane"/>
    <property type="evidence" value="ECO:0007669"/>
    <property type="project" value="TreeGrafter"/>
</dbReference>
<feature type="active site" description="Proton acceptor" evidence="3">
    <location>
        <position position="199"/>
    </location>
</feature>
<keyword evidence="4" id="KW-0547">Nucleotide-binding</keyword>
<proteinExistence type="inferred from homology"/>
<dbReference type="OrthoDB" id="6372431at2759"/>
<dbReference type="GO" id="GO:0005524">
    <property type="term" value="F:ATP binding"/>
    <property type="evidence" value="ECO:0007669"/>
    <property type="project" value="UniProtKB-KW"/>
</dbReference>
<dbReference type="InterPro" id="IPR000407">
    <property type="entry name" value="GDA1_CD39_NTPase"/>
</dbReference>
<keyword evidence="4" id="KW-0067">ATP-binding</keyword>
<keyword evidence="5" id="KW-0812">Transmembrane</keyword>
<keyword evidence="5" id="KW-1133">Transmembrane helix</keyword>
<evidence type="ECO:0000256" key="3">
    <source>
        <dbReference type="PIRSR" id="PIRSR600407-1"/>
    </source>
</evidence>
<evidence type="ECO:0000256" key="5">
    <source>
        <dbReference type="SAM" id="Phobius"/>
    </source>
</evidence>
<comment type="caution">
    <text evidence="6">The sequence shown here is derived from an EMBL/GenBank/DDBJ whole genome shotgun (WGS) entry which is preliminary data.</text>
</comment>
<feature type="transmembrane region" description="Helical" evidence="5">
    <location>
        <begin position="510"/>
        <end position="529"/>
    </location>
</feature>
<accession>A0A2P5DG24</accession>
<dbReference type="Gene3D" id="3.30.420.40">
    <property type="match status" value="1"/>
</dbReference>
<dbReference type="Proteomes" id="UP000237105">
    <property type="component" value="Unassembled WGS sequence"/>
</dbReference>
<keyword evidence="2" id="KW-0378">Hydrolase</keyword>
<sequence>MEPKSPSKLKFSIIGFTQYKRVIRISTVVLVVVLLLVGAHFVFKPGDGLSVFKGSYYTVVVDCGSTGTRVNVYEWVATYANNRELPILLHSYPDNLTNTSLVTTSCKYHCMQTEPGLDKFVGNSSGVRSSLEPLITWAEQIIPFERHRFTPIFVLATAGLRRIAIEESRQVLEDVETVIREHSFSYKRSWIRVLTGKEEAYYGWVALNYKMGMFRNHSRSPTLGLLDLGGSSLQVVMEVDGIEEDTHLLNSKLGFTEHRLLAYSLPAFGLNEAFDRTIVLFSHTEALRESAGGKLELRHPCFGADFVQNYTCYGCFGLNVAEQKNISQLKKIGYPSLYLMGVPNWEQCKILARAAATNSSSLDWPSMVGAVYKSSLCSNRGSGILNLAAFAHPTTRFHALSGFFAVYDMLNLSPRANLTKVWEKGQHLCSKSWDSKGGVSANQYYAAHYCFRVPYMASLIEDSLCLRDREIWFGPADVSWTLGAALVEGEYLWLATPTSRASNLNLYRKVISSPIFVFVLLLCLLFIVYRSQVKLPMLGKKGATPGASSYSYLYPRRRPN</sequence>
<keyword evidence="7" id="KW-1185">Reference proteome</keyword>
<keyword evidence="5" id="KW-0472">Membrane</keyword>
<reference evidence="7" key="1">
    <citation type="submission" date="2016-06" db="EMBL/GenBank/DDBJ databases">
        <title>Parallel loss of symbiosis genes in relatives of nitrogen-fixing non-legume Parasponia.</title>
        <authorList>
            <person name="Van Velzen R."/>
            <person name="Holmer R."/>
            <person name="Bu F."/>
            <person name="Rutten L."/>
            <person name="Van Zeijl A."/>
            <person name="Liu W."/>
            <person name="Santuari L."/>
            <person name="Cao Q."/>
            <person name="Sharma T."/>
            <person name="Shen D."/>
            <person name="Roswanjaya Y."/>
            <person name="Wardhani T."/>
            <person name="Kalhor M.S."/>
            <person name="Jansen J."/>
            <person name="Van den Hoogen J."/>
            <person name="Gungor B."/>
            <person name="Hartog M."/>
            <person name="Hontelez J."/>
            <person name="Verver J."/>
            <person name="Yang W.-C."/>
            <person name="Schijlen E."/>
            <person name="Repin R."/>
            <person name="Schilthuizen M."/>
            <person name="Schranz E."/>
            <person name="Heidstra R."/>
            <person name="Miyata K."/>
            <person name="Fedorova E."/>
            <person name="Kohlen W."/>
            <person name="Bisseling T."/>
            <person name="Smit S."/>
            <person name="Geurts R."/>
        </authorList>
    </citation>
    <scope>NUCLEOTIDE SEQUENCE [LARGE SCALE GENOMIC DNA]</scope>
    <source>
        <strain evidence="7">cv. WU1-14</strain>
    </source>
</reference>
<gene>
    <name evidence="6" type="ORF">PanWU01x14_066210</name>
</gene>
<dbReference type="AlphaFoldDB" id="A0A2P5DG24"/>
<dbReference type="Pfam" id="PF01150">
    <property type="entry name" value="GDA1_CD39"/>
    <property type="match status" value="1"/>
</dbReference>
<comment type="similarity">
    <text evidence="1">Belongs to the GDA1/CD39 NTPase family.</text>
</comment>
<dbReference type="GO" id="GO:0009134">
    <property type="term" value="P:nucleoside diphosphate catabolic process"/>
    <property type="evidence" value="ECO:0007669"/>
    <property type="project" value="TreeGrafter"/>
</dbReference>
<feature type="binding site" evidence="4">
    <location>
        <begin position="230"/>
        <end position="234"/>
    </location>
    <ligand>
        <name>ATP</name>
        <dbReference type="ChEBI" id="CHEBI:30616"/>
    </ligand>
</feature>
<evidence type="ECO:0000313" key="7">
    <source>
        <dbReference type="Proteomes" id="UP000237105"/>
    </source>
</evidence>
<evidence type="ECO:0000256" key="2">
    <source>
        <dbReference type="ARBA" id="ARBA00022801"/>
    </source>
</evidence>
<name>A0A2P5DG24_PARAD</name>
<evidence type="ECO:0000256" key="1">
    <source>
        <dbReference type="ARBA" id="ARBA00009283"/>
    </source>
</evidence>
<dbReference type="EMBL" id="JXTB01000040">
    <property type="protein sequence ID" value="PON72230.1"/>
    <property type="molecule type" value="Genomic_DNA"/>
</dbReference>
<dbReference type="GO" id="GO:0017110">
    <property type="term" value="F:nucleoside diphosphate phosphatase activity"/>
    <property type="evidence" value="ECO:0007669"/>
    <property type="project" value="TreeGrafter"/>
</dbReference>
<dbReference type="Gene3D" id="3.30.420.150">
    <property type="entry name" value="Exopolyphosphatase. Domain 2"/>
    <property type="match status" value="1"/>
</dbReference>
<evidence type="ECO:0000313" key="6">
    <source>
        <dbReference type="EMBL" id="PON72230.1"/>
    </source>
</evidence>
<dbReference type="PANTHER" id="PTHR11782:SF92">
    <property type="entry name" value="APYRASE 7"/>
    <property type="match status" value="1"/>
</dbReference>
<feature type="transmembrane region" description="Helical" evidence="5">
    <location>
        <begin position="21"/>
        <end position="43"/>
    </location>
</feature>
<evidence type="ECO:0000256" key="4">
    <source>
        <dbReference type="PIRSR" id="PIRSR600407-2"/>
    </source>
</evidence>
<organism evidence="6 7">
    <name type="scientific">Parasponia andersonii</name>
    <name type="common">Sponia andersonii</name>
    <dbReference type="NCBI Taxonomy" id="3476"/>
    <lineage>
        <taxon>Eukaryota</taxon>
        <taxon>Viridiplantae</taxon>
        <taxon>Streptophyta</taxon>
        <taxon>Embryophyta</taxon>
        <taxon>Tracheophyta</taxon>
        <taxon>Spermatophyta</taxon>
        <taxon>Magnoliopsida</taxon>
        <taxon>eudicotyledons</taxon>
        <taxon>Gunneridae</taxon>
        <taxon>Pentapetalae</taxon>
        <taxon>rosids</taxon>
        <taxon>fabids</taxon>
        <taxon>Rosales</taxon>
        <taxon>Cannabaceae</taxon>
        <taxon>Parasponia</taxon>
    </lineage>
</organism>
<dbReference type="STRING" id="3476.A0A2P5DG24"/>